<dbReference type="EMBL" id="JAHUTI010004890">
    <property type="protein sequence ID" value="MED6234111.1"/>
    <property type="molecule type" value="Genomic_DNA"/>
</dbReference>
<protein>
    <submittedName>
        <fullName evidence="1">Uncharacterized protein</fullName>
    </submittedName>
</protein>
<gene>
    <name evidence="1" type="ORF">ATANTOWER_022414</name>
</gene>
<keyword evidence="2" id="KW-1185">Reference proteome</keyword>
<dbReference type="Proteomes" id="UP001345963">
    <property type="component" value="Unassembled WGS sequence"/>
</dbReference>
<proteinExistence type="predicted"/>
<feature type="non-terminal residue" evidence="1">
    <location>
        <position position="1"/>
    </location>
</feature>
<evidence type="ECO:0000313" key="1">
    <source>
        <dbReference type="EMBL" id="MED6234111.1"/>
    </source>
</evidence>
<organism evidence="1 2">
    <name type="scientific">Ataeniobius toweri</name>
    <dbReference type="NCBI Taxonomy" id="208326"/>
    <lineage>
        <taxon>Eukaryota</taxon>
        <taxon>Metazoa</taxon>
        <taxon>Chordata</taxon>
        <taxon>Craniata</taxon>
        <taxon>Vertebrata</taxon>
        <taxon>Euteleostomi</taxon>
        <taxon>Actinopterygii</taxon>
        <taxon>Neopterygii</taxon>
        <taxon>Teleostei</taxon>
        <taxon>Neoteleostei</taxon>
        <taxon>Acanthomorphata</taxon>
        <taxon>Ovalentaria</taxon>
        <taxon>Atherinomorphae</taxon>
        <taxon>Cyprinodontiformes</taxon>
        <taxon>Goodeidae</taxon>
        <taxon>Ataeniobius</taxon>
    </lineage>
</organism>
<evidence type="ECO:0000313" key="2">
    <source>
        <dbReference type="Proteomes" id="UP001345963"/>
    </source>
</evidence>
<accession>A0ABU7A7P9</accession>
<comment type="caution">
    <text evidence="1">The sequence shown here is derived from an EMBL/GenBank/DDBJ whole genome shotgun (WGS) entry which is preliminary data.</text>
</comment>
<name>A0ABU7A7P9_9TELE</name>
<reference evidence="1 2" key="1">
    <citation type="submission" date="2021-07" db="EMBL/GenBank/DDBJ databases">
        <authorList>
            <person name="Palmer J.M."/>
        </authorList>
    </citation>
    <scope>NUCLEOTIDE SEQUENCE [LARGE SCALE GENOMIC DNA]</scope>
    <source>
        <strain evidence="1 2">AT_MEX2019</strain>
        <tissue evidence="1">Muscle</tissue>
    </source>
</reference>
<sequence>VTAVSWIPFQFATWFPADFKYFRKTSSDKLQLAPFWFLSGEILLSSDCVLHLHRC</sequence>